<keyword evidence="3" id="KW-1185">Reference proteome</keyword>
<dbReference type="Proteomes" id="UP000276834">
    <property type="component" value="Unassembled WGS sequence"/>
</dbReference>
<keyword evidence="1" id="KW-0732">Signal</keyword>
<feature type="chain" id="PRO_5018137459" evidence="1">
    <location>
        <begin position="21"/>
        <end position="348"/>
    </location>
</feature>
<feature type="signal peptide" evidence="1">
    <location>
        <begin position="1"/>
        <end position="20"/>
    </location>
</feature>
<dbReference type="EMBL" id="QUSF01000001">
    <property type="protein sequence ID" value="RLW12999.1"/>
    <property type="molecule type" value="Genomic_DNA"/>
</dbReference>
<sequence length="348" mass="38440">MHCLLLLPARLSLSFPGSSGQLPSVVLHRAVTNPVRQQTLHSFSFKWAIFAKHHFHSSGFHGRCHLEQIQGIRRSKRDGAKMGTLCPGMQEGGWAPAPLGALTGPESSGAAKKLSPELVTAHTCKCKKLYGDNSAQEDLLDYGLRQLFREDGLVEGPGAQAQIHGELQNTQSCWLEAAHGEEQFVTAANGKAGECDQKPGLLFTVAQETPVKACMGSARCTKTQILDTHCPAARSRQATAMLFNFRLTPKSSQMQWQDHVELTKHTQDKLIQLVFTWSKTPYLTKQEQDISMFRDCISLSWRKSTMESREGRGQELLTAEQFQLEEKISVTTANVPIGGVSHNEAQAF</sequence>
<accession>A0A3L8SZZ2</accession>
<protein>
    <submittedName>
        <fullName evidence="2">Uncharacterized protein</fullName>
    </submittedName>
</protein>
<evidence type="ECO:0000313" key="3">
    <source>
        <dbReference type="Proteomes" id="UP000276834"/>
    </source>
</evidence>
<evidence type="ECO:0000256" key="1">
    <source>
        <dbReference type="SAM" id="SignalP"/>
    </source>
</evidence>
<organism evidence="2 3">
    <name type="scientific">Chloebia gouldiae</name>
    <name type="common">Gouldian finch</name>
    <name type="synonym">Erythrura gouldiae</name>
    <dbReference type="NCBI Taxonomy" id="44316"/>
    <lineage>
        <taxon>Eukaryota</taxon>
        <taxon>Metazoa</taxon>
        <taxon>Chordata</taxon>
        <taxon>Craniata</taxon>
        <taxon>Vertebrata</taxon>
        <taxon>Euteleostomi</taxon>
        <taxon>Archelosauria</taxon>
        <taxon>Archosauria</taxon>
        <taxon>Dinosauria</taxon>
        <taxon>Saurischia</taxon>
        <taxon>Theropoda</taxon>
        <taxon>Coelurosauria</taxon>
        <taxon>Aves</taxon>
        <taxon>Neognathae</taxon>
        <taxon>Neoaves</taxon>
        <taxon>Telluraves</taxon>
        <taxon>Australaves</taxon>
        <taxon>Passeriformes</taxon>
        <taxon>Passeroidea</taxon>
        <taxon>Passeridae</taxon>
        <taxon>Chloebia</taxon>
    </lineage>
</organism>
<reference evidence="2 3" key="1">
    <citation type="journal article" date="2018" name="Proc. R. Soc. B">
        <title>A non-coding region near Follistatin controls head colour polymorphism in the Gouldian finch.</title>
        <authorList>
            <person name="Toomey M.B."/>
            <person name="Marques C.I."/>
            <person name="Andrade P."/>
            <person name="Araujo P.M."/>
            <person name="Sabatino S."/>
            <person name="Gazda M.A."/>
            <person name="Afonso S."/>
            <person name="Lopes R.J."/>
            <person name="Corbo J.C."/>
            <person name="Carneiro M."/>
        </authorList>
    </citation>
    <scope>NUCLEOTIDE SEQUENCE [LARGE SCALE GENOMIC DNA]</scope>
    <source>
        <strain evidence="2">Red01</strain>
        <tissue evidence="2">Muscle</tissue>
    </source>
</reference>
<gene>
    <name evidence="2" type="ORF">DV515_00000446</name>
</gene>
<comment type="caution">
    <text evidence="2">The sequence shown here is derived from an EMBL/GenBank/DDBJ whole genome shotgun (WGS) entry which is preliminary data.</text>
</comment>
<evidence type="ECO:0000313" key="2">
    <source>
        <dbReference type="EMBL" id="RLW12999.1"/>
    </source>
</evidence>
<dbReference type="AlphaFoldDB" id="A0A3L8SZZ2"/>
<name>A0A3L8SZZ2_CHLGU</name>
<proteinExistence type="predicted"/>